<dbReference type="GO" id="GO:0006096">
    <property type="term" value="P:glycolytic process"/>
    <property type="evidence" value="ECO:0007669"/>
    <property type="project" value="UniProtKB-KW"/>
</dbReference>
<dbReference type="Proteomes" id="UP000095727">
    <property type="component" value="Unassembled WGS sequence"/>
</dbReference>
<dbReference type="GeneID" id="92824656"/>
<dbReference type="InterPro" id="IPR005952">
    <property type="entry name" value="Phosphogly_mut1"/>
</dbReference>
<dbReference type="EMBL" id="CYXR01000014">
    <property type="protein sequence ID" value="CUM99548.1"/>
    <property type="molecule type" value="Genomic_DNA"/>
</dbReference>
<comment type="similarity">
    <text evidence="1">Belongs to the phosphoglycerate mutase family. BPG-dependent PGAM subfamily.</text>
</comment>
<evidence type="ECO:0000256" key="2">
    <source>
        <dbReference type="ARBA" id="ARBA00012028"/>
    </source>
</evidence>
<keyword evidence="4" id="KW-0413">Isomerase</keyword>
<evidence type="ECO:0000256" key="3">
    <source>
        <dbReference type="ARBA" id="ARBA00023152"/>
    </source>
</evidence>
<feature type="active site" description="Proton donor/acceptor" evidence="5">
    <location>
        <position position="81"/>
    </location>
</feature>
<dbReference type="RefSeq" id="WP_008370791.1">
    <property type="nucleotide sequence ID" value="NZ_CP070062.1"/>
</dbReference>
<feature type="binding site" evidence="6">
    <location>
        <begin position="7"/>
        <end position="14"/>
    </location>
    <ligand>
        <name>substrate</name>
    </ligand>
</feature>
<feature type="binding site" evidence="6">
    <location>
        <position position="57"/>
    </location>
    <ligand>
        <name>substrate</name>
    </ligand>
</feature>
<dbReference type="SMART" id="SM00855">
    <property type="entry name" value="PGAM"/>
    <property type="match status" value="1"/>
</dbReference>
<evidence type="ECO:0000313" key="8">
    <source>
        <dbReference type="Proteomes" id="UP000095727"/>
    </source>
</evidence>
<reference evidence="7 8" key="1">
    <citation type="submission" date="2015-09" db="EMBL/GenBank/DDBJ databases">
        <authorList>
            <consortium name="Pathogen Informatics"/>
        </authorList>
    </citation>
    <scope>NUCLEOTIDE SEQUENCE [LARGE SCALE GENOMIC DNA]</scope>
    <source>
        <strain evidence="7 8">2789STDY5834962</strain>
    </source>
</reference>
<dbReference type="InterPro" id="IPR013078">
    <property type="entry name" value="His_Pase_superF_clade-1"/>
</dbReference>
<dbReference type="GO" id="GO:0004619">
    <property type="term" value="F:phosphoglycerate mutase activity"/>
    <property type="evidence" value="ECO:0007669"/>
    <property type="project" value="UniProtKB-EC"/>
</dbReference>
<feature type="active site" description="Tele-phosphohistidine intermediate" evidence="5">
    <location>
        <position position="8"/>
    </location>
</feature>
<dbReference type="OrthoDB" id="9781415at2"/>
<evidence type="ECO:0000256" key="5">
    <source>
        <dbReference type="PIRSR" id="PIRSR613078-1"/>
    </source>
</evidence>
<dbReference type="InterPro" id="IPR001345">
    <property type="entry name" value="PG/BPGM_mutase_AS"/>
</dbReference>
<sequence length="210" mass="23851">MKIYMIRHGETDWNKKRKLQGQVDIPLNEFGKLLAKETAPALADVPFAVCYTSPLKRAAETARLVLGDREVPIVPDKRIQEMSFGEFEGLCCREEGWNIPDPGFRNFFNAPEVYQPPKGGESFEEVRARLNNFLEELYQKEDLQDKNVLLSTHGAALCGILSLMKGLPISGYWQQGVHKNCAVSIAEVKDGKIEILQENVTYYQESVQDW</sequence>
<dbReference type="Gene3D" id="3.40.50.1240">
    <property type="entry name" value="Phosphoglycerate mutase-like"/>
    <property type="match status" value="1"/>
</dbReference>
<dbReference type="SUPFAM" id="SSF53254">
    <property type="entry name" value="Phosphoglycerate mutase-like"/>
    <property type="match status" value="1"/>
</dbReference>
<evidence type="ECO:0000256" key="1">
    <source>
        <dbReference type="ARBA" id="ARBA00006717"/>
    </source>
</evidence>
<dbReference type="Pfam" id="PF00300">
    <property type="entry name" value="His_Phos_1"/>
    <property type="match status" value="1"/>
</dbReference>
<dbReference type="AlphaFoldDB" id="A0A173TEA3"/>
<dbReference type="InterPro" id="IPR029033">
    <property type="entry name" value="His_PPase_superfam"/>
</dbReference>
<dbReference type="PANTHER" id="PTHR11931">
    <property type="entry name" value="PHOSPHOGLYCERATE MUTASE"/>
    <property type="match status" value="1"/>
</dbReference>
<dbReference type="CDD" id="cd07067">
    <property type="entry name" value="HP_PGM_like"/>
    <property type="match status" value="1"/>
</dbReference>
<dbReference type="GO" id="GO:0016787">
    <property type="term" value="F:hydrolase activity"/>
    <property type="evidence" value="ECO:0007669"/>
    <property type="project" value="UniProtKB-KW"/>
</dbReference>
<gene>
    <name evidence="7" type="primary">cobC</name>
    <name evidence="7" type="ORF">ERS852574_02030</name>
</gene>
<keyword evidence="7" id="KW-0378">Hydrolase</keyword>
<proteinExistence type="inferred from homology"/>
<dbReference type="PROSITE" id="PS00175">
    <property type="entry name" value="PG_MUTASE"/>
    <property type="match status" value="1"/>
</dbReference>
<name>A0A173TEA3_9FIRM</name>
<evidence type="ECO:0000313" key="7">
    <source>
        <dbReference type="EMBL" id="CUM99548.1"/>
    </source>
</evidence>
<evidence type="ECO:0000256" key="4">
    <source>
        <dbReference type="ARBA" id="ARBA00023235"/>
    </source>
</evidence>
<keyword evidence="3" id="KW-0324">Glycolysis</keyword>
<protein>
    <recommendedName>
        <fullName evidence="2">phosphoglycerate mutase (2,3-diphosphoglycerate-dependent)</fullName>
        <ecNumber evidence="2">5.4.2.11</ecNumber>
    </recommendedName>
</protein>
<accession>A0A173TEA3</accession>
<dbReference type="EC" id="5.4.2.11" evidence="2"/>
<evidence type="ECO:0000256" key="6">
    <source>
        <dbReference type="PIRSR" id="PIRSR613078-2"/>
    </source>
</evidence>
<organism evidence="7 8">
    <name type="scientific">Coprococcus comes</name>
    <dbReference type="NCBI Taxonomy" id="410072"/>
    <lineage>
        <taxon>Bacteria</taxon>
        <taxon>Bacillati</taxon>
        <taxon>Bacillota</taxon>
        <taxon>Clostridia</taxon>
        <taxon>Lachnospirales</taxon>
        <taxon>Lachnospiraceae</taxon>
        <taxon>Coprococcus</taxon>
    </lineage>
</organism>